<dbReference type="PRINTS" id="PR00099">
    <property type="entry name" value="CPSGATASE"/>
</dbReference>
<dbReference type="GO" id="GO:0008153">
    <property type="term" value="P:4-aminobenzoate biosynthetic process"/>
    <property type="evidence" value="ECO:0007669"/>
    <property type="project" value="TreeGrafter"/>
</dbReference>
<dbReference type="AlphaFoldDB" id="A0A0P1KT74"/>
<evidence type="ECO:0000313" key="13">
    <source>
        <dbReference type="EMBL" id="CUS23381.1"/>
    </source>
</evidence>
<dbReference type="Pfam" id="PF04715">
    <property type="entry name" value="Anth_synt_I_N"/>
    <property type="match status" value="1"/>
</dbReference>
<keyword evidence="14" id="KW-1185">Reference proteome</keyword>
<dbReference type="GO" id="GO:0046654">
    <property type="term" value="P:tetrahydrofolate biosynthetic process"/>
    <property type="evidence" value="ECO:0007669"/>
    <property type="project" value="UniProtKB-UniPathway"/>
</dbReference>
<dbReference type="InterPro" id="IPR017926">
    <property type="entry name" value="GATASE"/>
</dbReference>
<evidence type="ECO:0000256" key="2">
    <source>
        <dbReference type="ARBA" id="ARBA00005009"/>
    </source>
</evidence>
<evidence type="ECO:0000256" key="9">
    <source>
        <dbReference type="ARBA" id="ARBA00031904"/>
    </source>
</evidence>
<comment type="catalytic activity">
    <reaction evidence="1">
        <text>chorismate + L-glutamine = 4-amino-4-deoxychorismate + L-glutamate</text>
        <dbReference type="Rhea" id="RHEA:11672"/>
        <dbReference type="ChEBI" id="CHEBI:29748"/>
        <dbReference type="ChEBI" id="CHEBI:29985"/>
        <dbReference type="ChEBI" id="CHEBI:58359"/>
        <dbReference type="ChEBI" id="CHEBI:58406"/>
        <dbReference type="EC" id="2.6.1.85"/>
    </reaction>
</comment>
<feature type="domain" description="Glutamine amidotransferase" evidence="10">
    <location>
        <begin position="7"/>
        <end position="204"/>
    </location>
</feature>
<dbReference type="GO" id="GO:0005737">
    <property type="term" value="C:cytoplasm"/>
    <property type="evidence" value="ECO:0007669"/>
    <property type="project" value="TreeGrafter"/>
</dbReference>
<evidence type="ECO:0000256" key="1">
    <source>
        <dbReference type="ARBA" id="ARBA00001000"/>
    </source>
</evidence>
<dbReference type="UniPathway" id="UPA00077">
    <property type="reaction ID" value="UER00149"/>
</dbReference>
<dbReference type="EMBL" id="LN890527">
    <property type="protein sequence ID" value="CUS23381.1"/>
    <property type="molecule type" value="Genomic_DNA"/>
</dbReference>
<dbReference type="Pfam" id="PF00117">
    <property type="entry name" value="GATase"/>
    <property type="match status" value="1"/>
</dbReference>
<reference evidence="14" key="1">
    <citation type="submission" date="2015-10" db="EMBL/GenBank/DDBJ databases">
        <authorList>
            <person name="Devillers H."/>
        </authorList>
    </citation>
    <scope>NUCLEOTIDE SEQUENCE [LARGE SCALE GENOMIC DNA]</scope>
</reference>
<evidence type="ECO:0000256" key="8">
    <source>
        <dbReference type="ARBA" id="ARBA00031329"/>
    </source>
</evidence>
<dbReference type="InterPro" id="IPR006221">
    <property type="entry name" value="TrpG/PapA_dom"/>
</dbReference>
<evidence type="ECO:0000313" key="14">
    <source>
        <dbReference type="Proteomes" id="UP000236544"/>
    </source>
</evidence>
<dbReference type="GO" id="GO:0000162">
    <property type="term" value="P:L-tryptophan biosynthetic process"/>
    <property type="evidence" value="ECO:0007669"/>
    <property type="project" value="TreeGrafter"/>
</dbReference>
<dbReference type="NCBIfam" id="TIGR00566">
    <property type="entry name" value="trpG_papA"/>
    <property type="match status" value="1"/>
</dbReference>
<gene>
    <name evidence="13" type="ORF">LAQU0_S09e03488g</name>
</gene>
<evidence type="ECO:0000259" key="11">
    <source>
        <dbReference type="Pfam" id="PF00425"/>
    </source>
</evidence>
<comment type="similarity">
    <text evidence="3">In the C-terminal section; belongs to the anthranilate synthase component I family.</text>
</comment>
<dbReference type="Gene3D" id="3.60.120.10">
    <property type="entry name" value="Anthranilate synthase"/>
    <property type="match status" value="1"/>
</dbReference>
<dbReference type="PROSITE" id="PS51273">
    <property type="entry name" value="GATASE_TYPE_1"/>
    <property type="match status" value="1"/>
</dbReference>
<dbReference type="NCBIfam" id="TIGR01823">
    <property type="entry name" value="PabB-fungal"/>
    <property type="match status" value="1"/>
</dbReference>
<dbReference type="SUPFAM" id="SSF56322">
    <property type="entry name" value="ADC synthase"/>
    <property type="match status" value="1"/>
</dbReference>
<dbReference type="InterPro" id="IPR006805">
    <property type="entry name" value="Anth_synth_I_N"/>
</dbReference>
<dbReference type="PANTHER" id="PTHR11236:SF18">
    <property type="entry name" value="AMINODEOXYCHORISMATE SYNTHASE"/>
    <property type="match status" value="1"/>
</dbReference>
<keyword evidence="5" id="KW-0808">Transferase</keyword>
<dbReference type="CDD" id="cd01743">
    <property type="entry name" value="GATase1_Anthranilate_Synthase"/>
    <property type="match status" value="1"/>
</dbReference>
<evidence type="ECO:0000256" key="4">
    <source>
        <dbReference type="ARBA" id="ARBA00013139"/>
    </source>
</evidence>
<dbReference type="OrthoDB" id="64220at2759"/>
<accession>A0A0P1KT74</accession>
<dbReference type="Proteomes" id="UP000236544">
    <property type="component" value="Unassembled WGS sequence"/>
</dbReference>
<evidence type="ECO:0000256" key="6">
    <source>
        <dbReference type="ARBA" id="ARBA00022909"/>
    </source>
</evidence>
<feature type="domain" description="Anthranilate synthase component I N-terminal" evidence="12">
    <location>
        <begin position="271"/>
        <end position="421"/>
    </location>
</feature>
<dbReference type="PANTHER" id="PTHR11236">
    <property type="entry name" value="AMINOBENZOATE/ANTHRANILATE SYNTHASE"/>
    <property type="match status" value="1"/>
</dbReference>
<comment type="pathway">
    <text evidence="2">Cofactor biosynthesis; tetrahydrofolate biosynthesis; 4-aminobenzoate from chorismate: step 1/2.</text>
</comment>
<keyword evidence="7" id="KW-0315">Glutamine amidotransferase</keyword>
<evidence type="ECO:0000259" key="12">
    <source>
        <dbReference type="Pfam" id="PF04715"/>
    </source>
</evidence>
<dbReference type="GO" id="GO:0046656">
    <property type="term" value="P:folic acid biosynthetic process"/>
    <property type="evidence" value="ECO:0007669"/>
    <property type="project" value="UniProtKB-KW"/>
</dbReference>
<organism evidence="13 14">
    <name type="scientific">Lachancea quebecensis</name>
    <dbReference type="NCBI Taxonomy" id="1654605"/>
    <lineage>
        <taxon>Eukaryota</taxon>
        <taxon>Fungi</taxon>
        <taxon>Dikarya</taxon>
        <taxon>Ascomycota</taxon>
        <taxon>Saccharomycotina</taxon>
        <taxon>Saccharomycetes</taxon>
        <taxon>Saccharomycetales</taxon>
        <taxon>Saccharomycetaceae</taxon>
        <taxon>Lachancea</taxon>
    </lineage>
</organism>
<proteinExistence type="inferred from homology"/>
<dbReference type="InterPro" id="IPR010117">
    <property type="entry name" value="PabB_fungal"/>
</dbReference>
<dbReference type="InterPro" id="IPR005801">
    <property type="entry name" value="ADC_synthase"/>
</dbReference>
<dbReference type="InterPro" id="IPR019999">
    <property type="entry name" value="Anth_synth_I-like"/>
</dbReference>
<dbReference type="Pfam" id="PF00425">
    <property type="entry name" value="Chorismate_bind"/>
    <property type="match status" value="1"/>
</dbReference>
<evidence type="ECO:0000256" key="5">
    <source>
        <dbReference type="ARBA" id="ARBA00022679"/>
    </source>
</evidence>
<protein>
    <recommendedName>
        <fullName evidence="4">aminodeoxychorismate synthase</fullName>
        <ecNumber evidence="4">2.6.1.85</ecNumber>
    </recommendedName>
    <alternativeName>
        <fullName evidence="8">Para-aminobenzoate synthase</fullName>
    </alternativeName>
    <alternativeName>
        <fullName evidence="9">p-aminobenzoic acid synthase</fullName>
    </alternativeName>
</protein>
<evidence type="ECO:0000259" key="10">
    <source>
        <dbReference type="Pfam" id="PF00117"/>
    </source>
</evidence>
<dbReference type="PRINTS" id="PR00097">
    <property type="entry name" value="ANTSNTHASEII"/>
</dbReference>
<evidence type="ECO:0000256" key="3">
    <source>
        <dbReference type="ARBA" id="ARBA00005970"/>
    </source>
</evidence>
<dbReference type="EC" id="2.6.1.85" evidence="4"/>
<feature type="domain" description="Chorismate-utilising enzyme C-terminal" evidence="11">
    <location>
        <begin position="466"/>
        <end position="738"/>
    </location>
</feature>
<keyword evidence="6" id="KW-0289">Folate biosynthesis</keyword>
<sequence>MVLNVLFVDFYDSFTYNLVSLIRDQGQHVTIIHFDSYGEDIERFWEDLQCFDCIVLGPGPGNPENGFADVGFMDQLFARQVDLPVLGVCLGFQLMCKSMGCTIEQLSSIKHGQVYDVKLSGDAGTVGSLFEGYPSSFKSVRYHSLHVNRKNSDVSRIIPLAYTDDEGEFVLMGAQIANKPWYGVQYHPESCCSELGGKLIRNFLEITERHKQDRVQVDAGKNLTIAQDVICSLDQTIDKSSIYPKKALQFQEIQIEEFQIEPCTLLALQICKSLTSPFFLMSSSTIHENRGEFSIIALPNERSTVYTHYDQVHRTLVHQWRDSRVSLAGFASAAETGVSCDGVEIINQSKHEFWKTLGTFMQPKLMANNPEIPFIGGLVGVMGYEMGQFTVHDCKGKLVPDAKMVYVENSVIVDYQKGALMLISLNNSFPEDVRSMVMKIVQGAKPEARLLQLPDGVEYDITMPTKESYTEAYNKSQKYLNKGDSYEVCLTTQTRVVPSKRIEPWRIFQTLICRNPAPFSSFFEFTDIEHGHSDLCLLSTSPERFLKWDSDTCELRPIKGTVKKDGNTTRELATKILKTPKEFGENLMILDLIRNDLYELLDVVTVDELMSVEEYETVYQLVSVVRGHGLRQAPYSGIDLLQHSLPPGSMTGAPKRKTVELLHDEIEKELNSHISASSARGVYSGVTGYMSCNDRGDWSVNIRCMFSYDNARTWRLGAGGAVTVLSTLEGEWQEMLTKLESALQVFQN</sequence>
<dbReference type="GO" id="GO:0046820">
    <property type="term" value="F:4-amino-4-deoxychorismate synthase activity"/>
    <property type="evidence" value="ECO:0007669"/>
    <property type="project" value="UniProtKB-EC"/>
</dbReference>
<dbReference type="InterPro" id="IPR015890">
    <property type="entry name" value="Chorismate_C"/>
</dbReference>
<evidence type="ECO:0000256" key="7">
    <source>
        <dbReference type="ARBA" id="ARBA00022962"/>
    </source>
</evidence>
<dbReference type="SUPFAM" id="SSF52317">
    <property type="entry name" value="Class I glutamine amidotransferase-like"/>
    <property type="match status" value="1"/>
</dbReference>
<dbReference type="Gene3D" id="3.40.50.880">
    <property type="match status" value="1"/>
</dbReference>
<dbReference type="InterPro" id="IPR029062">
    <property type="entry name" value="Class_I_gatase-like"/>
</dbReference>
<dbReference type="PRINTS" id="PR00096">
    <property type="entry name" value="GATASE"/>
</dbReference>
<name>A0A0P1KT74_9SACH</name>